<proteinExistence type="predicted"/>
<keyword evidence="1" id="KW-0597">Phosphoprotein</keyword>
<feature type="domain" description="STAS" evidence="2">
    <location>
        <begin position="160"/>
        <end position="272"/>
    </location>
</feature>
<name>A0A0V8HQ31_9BACI</name>
<dbReference type="CDD" id="cd07041">
    <property type="entry name" value="STAS_RsbR_RsbS_like"/>
    <property type="match status" value="1"/>
</dbReference>
<dbReference type="OrthoDB" id="2379721at2"/>
<dbReference type="AlphaFoldDB" id="A0A0V8HQ31"/>
<dbReference type="PROSITE" id="PS50801">
    <property type="entry name" value="STAS"/>
    <property type="match status" value="1"/>
</dbReference>
<dbReference type="SUPFAM" id="SSF52091">
    <property type="entry name" value="SpoIIaa-like"/>
    <property type="match status" value="1"/>
</dbReference>
<organism evidence="3 4">
    <name type="scientific">[Bacillus] enclensis</name>
    <dbReference type="NCBI Taxonomy" id="1402860"/>
    <lineage>
        <taxon>Bacteria</taxon>
        <taxon>Bacillati</taxon>
        <taxon>Bacillota</taxon>
        <taxon>Bacilli</taxon>
        <taxon>Bacillales</taxon>
        <taxon>Bacillaceae</taxon>
        <taxon>Rossellomorea</taxon>
    </lineage>
</organism>
<reference evidence="4" key="1">
    <citation type="submission" date="2016-08" db="EMBL/GenBank/DDBJ databases">
        <authorList>
            <person name="Varghese N."/>
            <person name="Submissions Spin"/>
        </authorList>
    </citation>
    <scope>NUCLEOTIDE SEQUENCE [LARGE SCALE GENOMIC DNA]</scope>
    <source>
        <strain evidence="4">SGD-1123</strain>
    </source>
</reference>
<protein>
    <submittedName>
        <fullName evidence="3">Anti-anti-sigma regulatory factor (Antagonist of anti-sigma factor)</fullName>
    </submittedName>
</protein>
<evidence type="ECO:0000259" key="2">
    <source>
        <dbReference type="PROSITE" id="PS50801"/>
    </source>
</evidence>
<evidence type="ECO:0000313" key="4">
    <source>
        <dbReference type="Proteomes" id="UP000181997"/>
    </source>
</evidence>
<dbReference type="Proteomes" id="UP000181997">
    <property type="component" value="Unassembled WGS sequence"/>
</dbReference>
<accession>A0A0V8HQ31</accession>
<sequence length="273" mass="31678">MELMSKVSDEVHSYILDNGEAFNEKLLSEAVNVSIKIKDILDRGNIDLLKNARKLISYVLEQKDEELTSFAEQEGIAWATYSLTLSLKLEWVQAIRRTLWQLIHDLESNKKITDTRDDFFDMEKYVNDRIDQFLNSFFISYSSYKDEMLHKQREIVEHLSVPIIPVRENVSVLPLIGSMDSYRMQIIEEKVFNEISTSRIQSLIIDLSGMALMEIDVIDEFEKILAGLSMMGCRAILTGLRPDLVKRMVHSGIRFDKDIDTRGTLQETLREYL</sequence>
<gene>
    <name evidence="3" type="ORF">GA0061094_0461</name>
</gene>
<dbReference type="Gene3D" id="3.30.750.24">
    <property type="entry name" value="STAS domain"/>
    <property type="match status" value="1"/>
</dbReference>
<dbReference type="EMBL" id="FMAU01000001">
    <property type="protein sequence ID" value="SCB78200.1"/>
    <property type="molecule type" value="Genomic_DNA"/>
</dbReference>
<dbReference type="Pfam" id="PF01740">
    <property type="entry name" value="STAS"/>
    <property type="match status" value="1"/>
</dbReference>
<keyword evidence="4" id="KW-1185">Reference proteome</keyword>
<dbReference type="InterPro" id="IPR002645">
    <property type="entry name" value="STAS_dom"/>
</dbReference>
<dbReference type="PANTHER" id="PTHR33745:SF3">
    <property type="entry name" value="RSBT CO-ANTAGONIST PROTEIN RSBRC"/>
    <property type="match status" value="1"/>
</dbReference>
<evidence type="ECO:0000256" key="1">
    <source>
        <dbReference type="ARBA" id="ARBA00022553"/>
    </source>
</evidence>
<dbReference type="InterPro" id="IPR051932">
    <property type="entry name" value="Bact_StressResp_Reg"/>
</dbReference>
<dbReference type="PANTHER" id="PTHR33745">
    <property type="entry name" value="RSBT ANTAGONIST PROTEIN RSBS-RELATED"/>
    <property type="match status" value="1"/>
</dbReference>
<dbReference type="InterPro" id="IPR036513">
    <property type="entry name" value="STAS_dom_sf"/>
</dbReference>
<dbReference type="RefSeq" id="WP_058297356.1">
    <property type="nucleotide sequence ID" value="NZ_FMAU01000001.1"/>
</dbReference>
<evidence type="ECO:0000313" key="3">
    <source>
        <dbReference type="EMBL" id="SCB78200.1"/>
    </source>
</evidence>